<name>A0A1L0BW59_9ASCO</name>
<keyword evidence="10" id="KW-1185">Reference proteome</keyword>
<dbReference type="OrthoDB" id="5591297at2759"/>
<evidence type="ECO:0000256" key="2">
    <source>
        <dbReference type="ARBA" id="ARBA00022642"/>
    </source>
</evidence>
<gene>
    <name evidence="9" type="ORF">SAMEA4029010_CIC11G00000001973</name>
</gene>
<evidence type="ECO:0000256" key="4">
    <source>
        <dbReference type="ARBA" id="ARBA00022695"/>
    </source>
</evidence>
<keyword evidence="6" id="KW-0067">ATP-binding</keyword>
<accession>A0A1L0BW59</accession>
<sequence>MSALAKQLKDFLASKSDFRIVYSSLATSPLANESTRRIFVLDSSFNPPHLAHYALAKEALKFKYNNLETPKDELSLLLLLSVKNADKVLETPAAYDHRLNMMLLMAQYLEKNLDVHVSIGLTNHAKFVDKSVALINYLKTYFAKEYHSIKVTFAVGFDTLVRILDPKYYLPDLLLDLLQEFMTTTDLFCLTRSENVESYQEQMDYFGQLRHGKLDNIPKAWADNIHVMSVEQDRDGVGLVSSTSVRAAFASGITNNVPVIPEIKKYIEENKLYVES</sequence>
<dbReference type="InterPro" id="IPR005248">
    <property type="entry name" value="NadD/NMNAT"/>
</dbReference>
<evidence type="ECO:0000313" key="10">
    <source>
        <dbReference type="Proteomes" id="UP000182334"/>
    </source>
</evidence>
<dbReference type="EMBL" id="LT635759">
    <property type="protein sequence ID" value="SGZ54578.1"/>
    <property type="molecule type" value="Genomic_DNA"/>
</dbReference>
<evidence type="ECO:0000313" key="9">
    <source>
        <dbReference type="EMBL" id="SGZ54578.1"/>
    </source>
</evidence>
<dbReference type="GO" id="GO:0009435">
    <property type="term" value="P:NAD+ biosynthetic process"/>
    <property type="evidence" value="ECO:0007669"/>
    <property type="project" value="UniProtKB-UniPathway"/>
</dbReference>
<keyword evidence="3" id="KW-0808">Transferase</keyword>
<evidence type="ECO:0000256" key="6">
    <source>
        <dbReference type="ARBA" id="ARBA00022840"/>
    </source>
</evidence>
<comment type="catalytic activity">
    <reaction evidence="8">
        <text>beta-nicotinamide D-ribonucleotide + ATP + H(+) = diphosphate + NAD(+)</text>
        <dbReference type="Rhea" id="RHEA:21360"/>
        <dbReference type="ChEBI" id="CHEBI:14649"/>
        <dbReference type="ChEBI" id="CHEBI:15378"/>
        <dbReference type="ChEBI" id="CHEBI:30616"/>
        <dbReference type="ChEBI" id="CHEBI:33019"/>
        <dbReference type="ChEBI" id="CHEBI:57540"/>
        <dbReference type="EC" id="2.7.7.1"/>
    </reaction>
</comment>
<keyword evidence="2" id="KW-0662">Pyridine nucleotide biosynthesis</keyword>
<keyword evidence="7" id="KW-0520">NAD</keyword>
<protein>
    <submittedName>
        <fullName evidence="9">CIC11C00000001973</fullName>
    </submittedName>
</protein>
<dbReference type="UniPathway" id="UPA00253">
    <property type="reaction ID" value="UER00600"/>
</dbReference>
<keyword evidence="4" id="KW-0548">Nucleotidyltransferase</keyword>
<dbReference type="Proteomes" id="UP000182334">
    <property type="component" value="Chromosome IV"/>
</dbReference>
<evidence type="ECO:0000256" key="7">
    <source>
        <dbReference type="ARBA" id="ARBA00023027"/>
    </source>
</evidence>
<evidence type="ECO:0000256" key="8">
    <source>
        <dbReference type="ARBA" id="ARBA00049001"/>
    </source>
</evidence>
<evidence type="ECO:0000256" key="5">
    <source>
        <dbReference type="ARBA" id="ARBA00022741"/>
    </source>
</evidence>
<dbReference type="GO" id="GO:0005737">
    <property type="term" value="C:cytoplasm"/>
    <property type="evidence" value="ECO:0007669"/>
    <property type="project" value="TreeGrafter"/>
</dbReference>
<dbReference type="AlphaFoldDB" id="A0A1L0BW59"/>
<proteinExistence type="predicted"/>
<keyword evidence="5" id="KW-0547">Nucleotide-binding</keyword>
<dbReference type="GO" id="GO:0005634">
    <property type="term" value="C:nucleus"/>
    <property type="evidence" value="ECO:0007669"/>
    <property type="project" value="TreeGrafter"/>
</dbReference>
<dbReference type="GO" id="GO:0016887">
    <property type="term" value="F:ATP hydrolysis activity"/>
    <property type="evidence" value="ECO:0007669"/>
    <property type="project" value="TreeGrafter"/>
</dbReference>
<comment type="pathway">
    <text evidence="1">Cofactor biosynthesis; NAD(+) biosynthesis.</text>
</comment>
<organism evidence="9 10">
    <name type="scientific">Sungouiella intermedia</name>
    <dbReference type="NCBI Taxonomy" id="45354"/>
    <lineage>
        <taxon>Eukaryota</taxon>
        <taxon>Fungi</taxon>
        <taxon>Dikarya</taxon>
        <taxon>Ascomycota</taxon>
        <taxon>Saccharomycotina</taxon>
        <taxon>Pichiomycetes</taxon>
        <taxon>Metschnikowiaceae</taxon>
        <taxon>Sungouiella</taxon>
    </lineage>
</organism>
<dbReference type="SUPFAM" id="SSF52374">
    <property type="entry name" value="Nucleotidylyl transferase"/>
    <property type="match status" value="1"/>
</dbReference>
<evidence type="ECO:0000256" key="3">
    <source>
        <dbReference type="ARBA" id="ARBA00022679"/>
    </source>
</evidence>
<dbReference type="InterPro" id="IPR014729">
    <property type="entry name" value="Rossmann-like_a/b/a_fold"/>
</dbReference>
<dbReference type="PANTHER" id="PTHR31285:SF0">
    <property type="entry name" value="NICOTINAMIDE MONONUCLEOTIDE ADENYLYLTRANSFERASE"/>
    <property type="match status" value="1"/>
</dbReference>
<dbReference type="GO" id="GO:0000309">
    <property type="term" value="F:nicotinamide-nucleotide adenylyltransferase activity"/>
    <property type="evidence" value="ECO:0007669"/>
    <property type="project" value="UniProtKB-EC"/>
</dbReference>
<dbReference type="CDD" id="cd02165">
    <property type="entry name" value="NMNAT"/>
    <property type="match status" value="1"/>
</dbReference>
<dbReference type="STRING" id="45354.A0A1L0BW59"/>
<dbReference type="Gene3D" id="3.40.50.620">
    <property type="entry name" value="HUPs"/>
    <property type="match status" value="1"/>
</dbReference>
<dbReference type="GO" id="GO:0005524">
    <property type="term" value="F:ATP binding"/>
    <property type="evidence" value="ECO:0007669"/>
    <property type="project" value="UniProtKB-KW"/>
</dbReference>
<dbReference type="PANTHER" id="PTHR31285">
    <property type="entry name" value="NICOTINAMIDE MONONUCLEOTIDE ADENYLYLTRANSFERASE"/>
    <property type="match status" value="1"/>
</dbReference>
<reference evidence="9 10" key="1">
    <citation type="submission" date="2016-10" db="EMBL/GenBank/DDBJ databases">
        <authorList>
            <person name="de Groot N.N."/>
        </authorList>
    </citation>
    <scope>NUCLEOTIDE SEQUENCE [LARGE SCALE GENOMIC DNA]</scope>
    <source>
        <strain evidence="9 10">CBS 141442</strain>
    </source>
</reference>
<evidence type="ECO:0000256" key="1">
    <source>
        <dbReference type="ARBA" id="ARBA00004790"/>
    </source>
</evidence>